<organism evidence="1 2">
    <name type="scientific">Xanthomonas phaseoli pv. syngonii LMG 9055</name>
    <dbReference type="NCBI Taxonomy" id="1437878"/>
    <lineage>
        <taxon>Bacteria</taxon>
        <taxon>Pseudomonadati</taxon>
        <taxon>Pseudomonadota</taxon>
        <taxon>Gammaproteobacteria</taxon>
        <taxon>Lysobacterales</taxon>
        <taxon>Lysobacteraceae</taxon>
        <taxon>Xanthomonas</taxon>
    </lineage>
</organism>
<dbReference type="EMBL" id="JPUO02000248">
    <property type="protein sequence ID" value="OQP71316.1"/>
    <property type="molecule type" value="Genomic_DNA"/>
</dbReference>
<name>A0A1V9GLN9_9XANT</name>
<dbReference type="AlphaFoldDB" id="A0A1V9GLN9"/>
<evidence type="ECO:0000313" key="1">
    <source>
        <dbReference type="EMBL" id="OQP71316.1"/>
    </source>
</evidence>
<evidence type="ECO:0000313" key="2">
    <source>
        <dbReference type="Proteomes" id="UP000050343"/>
    </source>
</evidence>
<reference evidence="1 2" key="2">
    <citation type="journal article" date="2017" name="Plant Pathol.">
        <title>Pathogenicity and virulence gene content of Xanthomonas strains infecting Araceae, formerly known as Xanthomonas axonopodis pv. dieffenbachiae.</title>
        <authorList>
            <person name="Constantin E.C."/>
            <person name="Haegeman A."/>
            <person name="Van Vaerenbergh J."/>
            <person name="Baeyen S."/>
            <person name="Van Malderghem C."/>
            <person name="Maes M."/>
            <person name="Cottyn B."/>
        </authorList>
    </citation>
    <scope>NUCLEOTIDE SEQUENCE [LARGE SCALE GENOMIC DNA]</scope>
    <source>
        <strain evidence="2">LMG9055</strain>
    </source>
</reference>
<protein>
    <submittedName>
        <fullName evidence="1">Uncharacterized protein</fullName>
    </submittedName>
</protein>
<accession>A0A1V9GLN9</accession>
<dbReference type="Proteomes" id="UP000050343">
    <property type="component" value="Unassembled WGS sequence"/>
</dbReference>
<comment type="caution">
    <text evidence="1">The sequence shown here is derived from an EMBL/GenBank/DDBJ whole genome shotgun (WGS) entry which is preliminary data.</text>
</comment>
<sequence>MLPLQDVDTLRCAVAHALRWQRLNIARALPITSWAQQCGSSATIRIARATNDLWPMFAFVMCIRLMRETS</sequence>
<reference evidence="1 2" key="1">
    <citation type="journal article" date="2016" name="Plant Pathol.">
        <title>Genetic characterization of strains named as Xanthomonas axonopodis pv. dieffenbachiae leads to a taxonomic revision of the X. axonopodis species complex.</title>
        <authorList>
            <person name="Constantin E.C."/>
            <person name="Cleenwerck I."/>
            <person name="Maes M."/>
            <person name="Baeyen S."/>
            <person name="Van Malderghem C."/>
            <person name="De Vos P."/>
            <person name="Cottyn B."/>
        </authorList>
    </citation>
    <scope>NUCLEOTIDE SEQUENCE [LARGE SCALE GENOMIC DNA]</scope>
    <source>
        <strain evidence="2">LMG9055</strain>
    </source>
</reference>
<proteinExistence type="predicted"/>
<gene>
    <name evidence="1" type="ORF">IA54_015470</name>
</gene>